<evidence type="ECO:0000313" key="2">
    <source>
        <dbReference type="Proteomes" id="UP001055072"/>
    </source>
</evidence>
<proteinExistence type="predicted"/>
<feature type="non-terminal residue" evidence="1">
    <location>
        <position position="1"/>
    </location>
</feature>
<accession>A0ACB8UBY4</accession>
<dbReference type="EMBL" id="MU274905">
    <property type="protein sequence ID" value="KAI0091818.1"/>
    <property type="molecule type" value="Genomic_DNA"/>
</dbReference>
<evidence type="ECO:0000313" key="1">
    <source>
        <dbReference type="EMBL" id="KAI0091818.1"/>
    </source>
</evidence>
<name>A0ACB8UBY4_9APHY</name>
<sequence length="243" mass="27764">QVFYLDARKAALHNALRDSEKFRYPPTSREEYYKDRSAKIDAIISIIQYHQQESGRPPLKVKSPPEPNSSEVNTFEPMSWTDFPPHKLVPPKTDDKIVMFIAFPEHNPFLNAIFRLWGIETMEIHGGKTPKMRAKTLKAFREAKTAAVLLVSIVGIAGLNLDCANIMIIADLLWSKQDELQLIGRVWRRPQPKHVIVYRLIALGSPDQFLSDLSWGKGAMHNCFLEKSHPVLGESHRVLFILI</sequence>
<gene>
    <name evidence="1" type="ORF">BDY19DRAFT_885338</name>
</gene>
<keyword evidence="1" id="KW-0378">Hydrolase</keyword>
<dbReference type="Proteomes" id="UP001055072">
    <property type="component" value="Unassembled WGS sequence"/>
</dbReference>
<protein>
    <submittedName>
        <fullName evidence="1">P-loop containing nucleoside triphosphate hydrolase protein</fullName>
    </submittedName>
</protein>
<organism evidence="1 2">
    <name type="scientific">Irpex rosettiformis</name>
    <dbReference type="NCBI Taxonomy" id="378272"/>
    <lineage>
        <taxon>Eukaryota</taxon>
        <taxon>Fungi</taxon>
        <taxon>Dikarya</taxon>
        <taxon>Basidiomycota</taxon>
        <taxon>Agaricomycotina</taxon>
        <taxon>Agaricomycetes</taxon>
        <taxon>Polyporales</taxon>
        <taxon>Irpicaceae</taxon>
        <taxon>Irpex</taxon>
    </lineage>
</organism>
<reference evidence="1" key="1">
    <citation type="journal article" date="2021" name="Environ. Microbiol.">
        <title>Gene family expansions and transcriptome signatures uncover fungal adaptations to wood decay.</title>
        <authorList>
            <person name="Hage H."/>
            <person name="Miyauchi S."/>
            <person name="Viragh M."/>
            <person name="Drula E."/>
            <person name="Min B."/>
            <person name="Chaduli D."/>
            <person name="Navarro D."/>
            <person name="Favel A."/>
            <person name="Norest M."/>
            <person name="Lesage-Meessen L."/>
            <person name="Balint B."/>
            <person name="Merenyi Z."/>
            <person name="de Eugenio L."/>
            <person name="Morin E."/>
            <person name="Martinez A.T."/>
            <person name="Baldrian P."/>
            <person name="Stursova M."/>
            <person name="Martinez M.J."/>
            <person name="Novotny C."/>
            <person name="Magnuson J.K."/>
            <person name="Spatafora J.W."/>
            <person name="Maurice S."/>
            <person name="Pangilinan J."/>
            <person name="Andreopoulos W."/>
            <person name="LaButti K."/>
            <person name="Hundley H."/>
            <person name="Na H."/>
            <person name="Kuo A."/>
            <person name="Barry K."/>
            <person name="Lipzen A."/>
            <person name="Henrissat B."/>
            <person name="Riley R."/>
            <person name="Ahrendt S."/>
            <person name="Nagy L.G."/>
            <person name="Grigoriev I.V."/>
            <person name="Martin F."/>
            <person name="Rosso M.N."/>
        </authorList>
    </citation>
    <scope>NUCLEOTIDE SEQUENCE</scope>
    <source>
        <strain evidence="1">CBS 384.51</strain>
    </source>
</reference>
<comment type="caution">
    <text evidence="1">The sequence shown here is derived from an EMBL/GenBank/DDBJ whole genome shotgun (WGS) entry which is preliminary data.</text>
</comment>
<keyword evidence="2" id="KW-1185">Reference proteome</keyword>